<organism evidence="2 3">
    <name type="scientific">Populus deltoides</name>
    <name type="common">Eastern poplar</name>
    <name type="synonym">Eastern cottonwood</name>
    <dbReference type="NCBI Taxonomy" id="3696"/>
    <lineage>
        <taxon>Eukaryota</taxon>
        <taxon>Viridiplantae</taxon>
        <taxon>Streptophyta</taxon>
        <taxon>Embryophyta</taxon>
        <taxon>Tracheophyta</taxon>
        <taxon>Spermatophyta</taxon>
        <taxon>Magnoliopsida</taxon>
        <taxon>eudicotyledons</taxon>
        <taxon>Gunneridae</taxon>
        <taxon>Pentapetalae</taxon>
        <taxon>rosids</taxon>
        <taxon>fabids</taxon>
        <taxon>Malpighiales</taxon>
        <taxon>Salicaceae</taxon>
        <taxon>Saliceae</taxon>
        <taxon>Populus</taxon>
    </lineage>
</organism>
<proteinExistence type="predicted"/>
<keyword evidence="3" id="KW-1185">Reference proteome</keyword>
<protein>
    <submittedName>
        <fullName evidence="2">Uncharacterized protein</fullName>
    </submittedName>
</protein>
<sequence length="254" mass="28139">MSGHPRGVANTYCLFGHVCPSLSTHPYTKETPAQNRLQNPTPSGYNSDHPYAIATHLHITPSIPSANPHAESECNDDYGSEQESAYDLLLMEESQHLITGFANCIERAKWLQLPVVVEPPFLLKTPPHETTPILQGIIGLLETKIAPANMNTIIPGTSLSGWKFLSNSSASSTCRILVGWEPIAFDLSCLQFSEQWVTCEVTSLATKDKLKITFVYGLNTWAGRGLLRSYIKQHASLYSDTWVHLRDFNAITVL</sequence>
<dbReference type="Proteomes" id="UP000807159">
    <property type="component" value="Chromosome 10"/>
</dbReference>
<dbReference type="AlphaFoldDB" id="A0A8T2XPJ5"/>
<evidence type="ECO:0000313" key="2">
    <source>
        <dbReference type="EMBL" id="KAH8495006.1"/>
    </source>
</evidence>
<dbReference type="EMBL" id="JACEGQ020000010">
    <property type="protein sequence ID" value="KAH8495006.1"/>
    <property type="molecule type" value="Genomic_DNA"/>
</dbReference>
<evidence type="ECO:0000313" key="3">
    <source>
        <dbReference type="Proteomes" id="UP000807159"/>
    </source>
</evidence>
<gene>
    <name evidence="2" type="ORF">H0E87_018257</name>
</gene>
<name>A0A8T2XPJ5_POPDE</name>
<reference evidence="2" key="1">
    <citation type="journal article" date="2021" name="J. Hered.">
        <title>Genome Assembly of Salicaceae Populus deltoides (Eastern Cottonwood) I-69 Based on Nanopore Sequencing and Hi-C Technologies.</title>
        <authorList>
            <person name="Bai S."/>
            <person name="Wu H."/>
            <person name="Zhang J."/>
            <person name="Pan Z."/>
            <person name="Zhao W."/>
            <person name="Li Z."/>
            <person name="Tong C."/>
        </authorList>
    </citation>
    <scope>NUCLEOTIDE SEQUENCE</scope>
    <source>
        <tissue evidence="2">Leaf</tissue>
    </source>
</reference>
<feature type="compositionally biased region" description="Polar residues" evidence="1">
    <location>
        <begin position="27"/>
        <end position="46"/>
    </location>
</feature>
<evidence type="ECO:0000256" key="1">
    <source>
        <dbReference type="SAM" id="MobiDB-lite"/>
    </source>
</evidence>
<feature type="region of interest" description="Disordered" evidence="1">
    <location>
        <begin position="27"/>
        <end position="50"/>
    </location>
</feature>
<accession>A0A8T2XPJ5</accession>
<comment type="caution">
    <text evidence="2">The sequence shown here is derived from an EMBL/GenBank/DDBJ whole genome shotgun (WGS) entry which is preliminary data.</text>
</comment>